<feature type="region of interest" description="Disordered" evidence="1">
    <location>
        <begin position="846"/>
        <end position="923"/>
    </location>
</feature>
<feature type="compositionally biased region" description="Polar residues" evidence="1">
    <location>
        <begin position="655"/>
        <end position="673"/>
    </location>
</feature>
<proteinExistence type="predicted"/>
<feature type="compositionally biased region" description="Acidic residues" evidence="1">
    <location>
        <begin position="1261"/>
        <end position="1273"/>
    </location>
</feature>
<dbReference type="EMBL" id="KN847494">
    <property type="protein sequence ID" value="KIW17516.1"/>
    <property type="molecule type" value="Genomic_DNA"/>
</dbReference>
<feature type="region of interest" description="Disordered" evidence="1">
    <location>
        <begin position="1"/>
        <end position="22"/>
    </location>
</feature>
<feature type="region of interest" description="Disordered" evidence="1">
    <location>
        <begin position="643"/>
        <end position="673"/>
    </location>
</feature>
<dbReference type="VEuPathDB" id="FungiDB:PV08_04710"/>
<accession>A0A0D1YQN4</accession>
<evidence type="ECO:0000256" key="1">
    <source>
        <dbReference type="SAM" id="MobiDB-lite"/>
    </source>
</evidence>
<dbReference type="RefSeq" id="XP_016237732.1">
    <property type="nucleotide sequence ID" value="XM_016379055.1"/>
</dbReference>
<feature type="compositionally biased region" description="Acidic residues" evidence="1">
    <location>
        <begin position="1024"/>
        <end position="1066"/>
    </location>
</feature>
<organism evidence="2 3">
    <name type="scientific">Exophiala spinifera</name>
    <dbReference type="NCBI Taxonomy" id="91928"/>
    <lineage>
        <taxon>Eukaryota</taxon>
        <taxon>Fungi</taxon>
        <taxon>Dikarya</taxon>
        <taxon>Ascomycota</taxon>
        <taxon>Pezizomycotina</taxon>
        <taxon>Eurotiomycetes</taxon>
        <taxon>Chaetothyriomycetidae</taxon>
        <taxon>Chaetothyriales</taxon>
        <taxon>Herpotrichiellaceae</taxon>
        <taxon>Exophiala</taxon>
    </lineage>
</organism>
<feature type="compositionally biased region" description="Acidic residues" evidence="1">
    <location>
        <begin position="1423"/>
        <end position="1441"/>
    </location>
</feature>
<evidence type="ECO:0000313" key="3">
    <source>
        <dbReference type="Proteomes" id="UP000053328"/>
    </source>
</evidence>
<dbReference type="Proteomes" id="UP000053328">
    <property type="component" value="Unassembled WGS sequence"/>
</dbReference>
<feature type="compositionally biased region" description="Basic residues" evidence="1">
    <location>
        <begin position="1"/>
        <end position="11"/>
    </location>
</feature>
<feature type="compositionally biased region" description="Polar residues" evidence="1">
    <location>
        <begin position="457"/>
        <end position="479"/>
    </location>
</feature>
<dbReference type="OrthoDB" id="4156635at2759"/>
<gene>
    <name evidence="2" type="ORF">PV08_04710</name>
</gene>
<feature type="region of interest" description="Disordered" evidence="1">
    <location>
        <begin position="1244"/>
        <end position="1290"/>
    </location>
</feature>
<feature type="region of interest" description="Disordered" evidence="1">
    <location>
        <begin position="1400"/>
        <end position="1441"/>
    </location>
</feature>
<feature type="compositionally biased region" description="Polar residues" evidence="1">
    <location>
        <begin position="1005"/>
        <end position="1015"/>
    </location>
</feature>
<dbReference type="HOGENOM" id="CLU_253586_0_0_1"/>
<feature type="region of interest" description="Disordered" evidence="1">
    <location>
        <begin position="724"/>
        <end position="806"/>
    </location>
</feature>
<feature type="compositionally biased region" description="Polar residues" evidence="1">
    <location>
        <begin position="945"/>
        <end position="966"/>
    </location>
</feature>
<reference evidence="2 3" key="1">
    <citation type="submission" date="2015-01" db="EMBL/GenBank/DDBJ databases">
        <title>The Genome Sequence of Exophiala spinifera CBS89968.</title>
        <authorList>
            <consortium name="The Broad Institute Genomics Platform"/>
            <person name="Cuomo C."/>
            <person name="de Hoog S."/>
            <person name="Gorbushina A."/>
            <person name="Stielow B."/>
            <person name="Teixiera M."/>
            <person name="Abouelleil A."/>
            <person name="Chapman S.B."/>
            <person name="Priest M."/>
            <person name="Young S.K."/>
            <person name="Wortman J."/>
            <person name="Nusbaum C."/>
            <person name="Birren B."/>
        </authorList>
    </citation>
    <scope>NUCLEOTIDE SEQUENCE [LARGE SCALE GENOMIC DNA]</scope>
    <source>
        <strain evidence="2 3">CBS 89968</strain>
    </source>
</reference>
<feature type="region of interest" description="Disordered" evidence="1">
    <location>
        <begin position="430"/>
        <end position="479"/>
    </location>
</feature>
<dbReference type="GeneID" id="27331793"/>
<protein>
    <submittedName>
        <fullName evidence="2">Uncharacterized protein</fullName>
    </submittedName>
</protein>
<feature type="region of interest" description="Disordered" evidence="1">
    <location>
        <begin position="998"/>
        <end position="1088"/>
    </location>
</feature>
<dbReference type="STRING" id="91928.A0A0D1YQN4"/>
<feature type="compositionally biased region" description="Polar residues" evidence="1">
    <location>
        <begin position="891"/>
        <end position="902"/>
    </location>
</feature>
<feature type="region of interest" description="Disordered" evidence="1">
    <location>
        <begin position="937"/>
        <end position="968"/>
    </location>
</feature>
<sequence>MAPKRNARSALRRPSGQSYKRKVPRVARLGLVLPRPLGRTVTTLHRESGISIAGPIQGHLRLSTDTHIQPGYAEPRETLPPENVENTLAGRARYEPGNQTEHPPTSALWLPDIDVRPSPQDIVGILERINDYFEQWSRNSTVDSRGPANLLEDMTAITDRLQTISALSQENLDTSQVERHLRKLKENYLPFVSLWKSYTQSELVQKLDQLYLCMRRSPTSIQERVFTTLLLGIQSVAAHPALPSFLGSARENMPPLLDPEFVVSTLRRCAWLQDEFQNLTYKSERRTLWLHIWRCLKKAFVSFDTGDLLHITDRRCLEVEFFEKPGVAREFKRLLRLPDAANPRSIENMVGKYCRFIDRCRADPNERYFHLRRLQEDPLREHVISSLRRFTESNILDSNTFPKLHFAVVRLNAINGGPAVVRRWNDGEGAQGSRLTSFSSTVSPATSSLSGRAWRPPSTNGENVQKHTPQHTPQPAPADTTSVIADVGSTTIDAKQPVPGQRGRIPSELSFPQPRGINLISDFDYVHCPFPETRAQEVAHSEQITRELATPGIYSEGLRAEYLINRPPAHARDSSSLFGSQYTRMFGPFGRLRTFIRRLLPGQSRPLSPVSLVARKNRGGRGADGHQAVIDPNSRIHKTTAALKLRGGGGGTPARSRSPQRKTSVDTNVNRSPSFRDQHIAMFRQMYYARHNSMTSLSEDEIWDLLERSAFRVANAVALHNQSVPVPRSGVPGNANEEDLSSPRVKFESTSRHVQHAVPSPSAERGSSRRSTRASTRDAQGEVPPVAATVSSTIPHWQGPTHMPRLEDPFYIPPGARVQMPQMPRLQDPFYLHQGVAFQAPILQDPFHPPQGGPIQLPPLQEHSYPPGGHVLSHQTTLAAPPNFDDLHGTPSRQSQAQTRNPLSEMAGGRGQDGHDLRPRSGRQPLGELVVEDNENLHGPAARGSTESDPNLHGSVTNTNQENPTSVHIHVDGPCHECPQFPGQYHHFCQCSIQPNRVRIPSDGRVSSSNESRFGSQREREPVIDDDDDDEDEPQGDPQGELEDDAEDDQDIQQAENDDDTESEQDIDQRGPHRAARVLPHPNDESPVQILVPRNSHFRNVLGVIGSVHLPGLTRMLTVNTATSMRSAEARASIRDAFNNLRRETNELRAAYKSLLLDTVPIEIDRIPRREVPRLHPAHPVTRALMFRELIDIEEQYRRILKMFDAGGLRSYLNLALRHALNRFLRLMRNLRRMFLEYDQNMRQQDAGAKRATPTTQGSETDSESFLSDEEQERVDNYNPRQRPPLPSRDDYAAMFRDELMREITIQRQIPLETVRASTRDQLIDKLVELDRQGNLGAGAQYGYRRLNNDAAARGRPRGWNLEDAINAYNTQHRDTRVTERSNKRQARVRKRRLQGLSLTKYWTGHAPTDQEPFSNNVRGVSDEEEFESSEDDSTSTEERT</sequence>
<keyword evidence="3" id="KW-1185">Reference proteome</keyword>
<feature type="compositionally biased region" description="Low complexity" evidence="1">
    <location>
        <begin position="436"/>
        <end position="450"/>
    </location>
</feature>
<evidence type="ECO:0000313" key="2">
    <source>
        <dbReference type="EMBL" id="KIW17516.1"/>
    </source>
</evidence>
<name>A0A0D1YQN4_9EURO</name>